<dbReference type="GeneID" id="95778582"/>
<dbReference type="SUPFAM" id="SSF88946">
    <property type="entry name" value="Sigma2 domain of RNA polymerase sigma factors"/>
    <property type="match status" value="1"/>
</dbReference>
<dbReference type="Proteomes" id="UP000289482">
    <property type="component" value="Unassembled WGS sequence"/>
</dbReference>
<dbReference type="SUPFAM" id="SSF88659">
    <property type="entry name" value="Sigma3 and sigma4 domains of RNA polymerase sigma factors"/>
    <property type="match status" value="1"/>
</dbReference>
<dbReference type="InterPro" id="IPR036388">
    <property type="entry name" value="WH-like_DNA-bd_sf"/>
</dbReference>
<evidence type="ECO:0000256" key="3">
    <source>
        <dbReference type="ARBA" id="ARBA00023082"/>
    </source>
</evidence>
<dbReference type="InterPro" id="IPR039425">
    <property type="entry name" value="RNA_pol_sigma-70-like"/>
</dbReference>
<protein>
    <submittedName>
        <fullName evidence="7">RNA polymerase sigma factor</fullName>
    </submittedName>
</protein>
<dbReference type="Pfam" id="PF04542">
    <property type="entry name" value="Sigma70_r2"/>
    <property type="match status" value="1"/>
</dbReference>
<sequence>MSDYGDGQQLRPDPMDRLRVDFTAFFKEVQQGYLGYAIQMLRHRQDAEDVVQIAGMKIHAKWDEFLAHSDYRALGLRILRDVIKDHIRSRNRVARREQAAAAEAGLHQSCVDQILHLGTYDALDRAMDELARREPVQADCVRLRVAQLSYEEIAETLGITPGTARTYYSRGRQLAKDLAASYLRHDQEGEPS</sequence>
<evidence type="ECO:0000256" key="1">
    <source>
        <dbReference type="ARBA" id="ARBA00010641"/>
    </source>
</evidence>
<accession>A0A4Q1QWM2</accession>
<dbReference type="Pfam" id="PF08281">
    <property type="entry name" value="Sigma70_r4_2"/>
    <property type="match status" value="1"/>
</dbReference>
<dbReference type="Gene3D" id="1.10.1740.10">
    <property type="match status" value="1"/>
</dbReference>
<keyword evidence="2" id="KW-0805">Transcription regulation</keyword>
<evidence type="ECO:0000259" key="5">
    <source>
        <dbReference type="Pfam" id="PF04542"/>
    </source>
</evidence>
<evidence type="ECO:0000313" key="7">
    <source>
        <dbReference type="EMBL" id="RXS67602.1"/>
    </source>
</evidence>
<evidence type="ECO:0000256" key="4">
    <source>
        <dbReference type="ARBA" id="ARBA00023163"/>
    </source>
</evidence>
<feature type="domain" description="RNA polymerase sigma factor 70 region 4 type 2" evidence="6">
    <location>
        <begin position="122"/>
        <end position="173"/>
    </location>
</feature>
<name>A0A4Q1QWM2_9ACTN</name>
<reference evidence="7 8" key="1">
    <citation type="submission" date="2019-01" db="EMBL/GenBank/DDBJ databases">
        <title>Draft genome sequences of the type strain Streptomyces sioyaensis DSM 40032 and its novel strain, TM32, a thermotolerant antibiotics-producing actinobacterium.</title>
        <authorList>
            <person name="Nakaew N."/>
            <person name="Lumyong S."/>
            <person name="Sloan W.T."/>
            <person name="Sungthong R."/>
        </authorList>
    </citation>
    <scope>NUCLEOTIDE SEQUENCE [LARGE SCALE GENOMIC DNA]</scope>
    <source>
        <strain evidence="7 8">DSM 40032</strain>
    </source>
</reference>
<evidence type="ECO:0000313" key="8">
    <source>
        <dbReference type="Proteomes" id="UP000289482"/>
    </source>
</evidence>
<feature type="domain" description="RNA polymerase sigma-70 region 2" evidence="5">
    <location>
        <begin position="26"/>
        <end position="92"/>
    </location>
</feature>
<organism evidence="7 8">
    <name type="scientific">Streptomyces sioyaensis</name>
    <dbReference type="NCBI Taxonomy" id="67364"/>
    <lineage>
        <taxon>Bacteria</taxon>
        <taxon>Bacillati</taxon>
        <taxon>Actinomycetota</taxon>
        <taxon>Actinomycetes</taxon>
        <taxon>Kitasatosporales</taxon>
        <taxon>Streptomycetaceae</taxon>
        <taxon>Streptomyces</taxon>
    </lineage>
</organism>
<dbReference type="GO" id="GO:0003677">
    <property type="term" value="F:DNA binding"/>
    <property type="evidence" value="ECO:0007669"/>
    <property type="project" value="InterPro"/>
</dbReference>
<proteinExistence type="inferred from homology"/>
<dbReference type="Gene3D" id="1.10.10.10">
    <property type="entry name" value="Winged helix-like DNA-binding domain superfamily/Winged helix DNA-binding domain"/>
    <property type="match status" value="1"/>
</dbReference>
<dbReference type="InterPro" id="IPR014284">
    <property type="entry name" value="RNA_pol_sigma-70_dom"/>
</dbReference>
<keyword evidence="4" id="KW-0804">Transcription</keyword>
<evidence type="ECO:0000259" key="6">
    <source>
        <dbReference type="Pfam" id="PF08281"/>
    </source>
</evidence>
<dbReference type="NCBIfam" id="TIGR02937">
    <property type="entry name" value="sigma70-ECF"/>
    <property type="match status" value="1"/>
</dbReference>
<gene>
    <name evidence="7" type="ORF">EST54_11385</name>
</gene>
<dbReference type="InterPro" id="IPR013324">
    <property type="entry name" value="RNA_pol_sigma_r3/r4-like"/>
</dbReference>
<dbReference type="PANTHER" id="PTHR43133">
    <property type="entry name" value="RNA POLYMERASE ECF-TYPE SIGMA FACTO"/>
    <property type="match status" value="1"/>
</dbReference>
<comment type="similarity">
    <text evidence="1">Belongs to the sigma-70 factor family. ECF subfamily.</text>
</comment>
<evidence type="ECO:0000256" key="2">
    <source>
        <dbReference type="ARBA" id="ARBA00023015"/>
    </source>
</evidence>
<dbReference type="PANTHER" id="PTHR43133:SF39">
    <property type="entry name" value="SIMILAR TO RNA POLYMERASE SIGMA-E FACTOR"/>
    <property type="match status" value="1"/>
</dbReference>
<dbReference type="AlphaFoldDB" id="A0A4Q1QWM2"/>
<dbReference type="RefSeq" id="WP_129247493.1">
    <property type="nucleotide sequence ID" value="NZ_JABZEL010000008.1"/>
</dbReference>
<comment type="caution">
    <text evidence="7">The sequence shown here is derived from an EMBL/GenBank/DDBJ whole genome shotgun (WGS) entry which is preliminary data.</text>
</comment>
<dbReference type="InterPro" id="IPR013249">
    <property type="entry name" value="RNA_pol_sigma70_r4_t2"/>
</dbReference>
<dbReference type="GO" id="GO:0016987">
    <property type="term" value="F:sigma factor activity"/>
    <property type="evidence" value="ECO:0007669"/>
    <property type="project" value="UniProtKB-KW"/>
</dbReference>
<keyword evidence="3" id="KW-0731">Sigma factor</keyword>
<dbReference type="InterPro" id="IPR013325">
    <property type="entry name" value="RNA_pol_sigma_r2"/>
</dbReference>
<dbReference type="InterPro" id="IPR007627">
    <property type="entry name" value="RNA_pol_sigma70_r2"/>
</dbReference>
<keyword evidence="8" id="KW-1185">Reference proteome</keyword>
<dbReference type="GO" id="GO:0006352">
    <property type="term" value="P:DNA-templated transcription initiation"/>
    <property type="evidence" value="ECO:0007669"/>
    <property type="project" value="InterPro"/>
</dbReference>
<dbReference type="EMBL" id="SDIF01000024">
    <property type="protein sequence ID" value="RXS67602.1"/>
    <property type="molecule type" value="Genomic_DNA"/>
</dbReference>